<evidence type="ECO:0000256" key="5">
    <source>
        <dbReference type="SAM" id="MobiDB-lite"/>
    </source>
</evidence>
<dbReference type="VEuPathDB" id="ToxoDB:BESB_047730"/>
<dbReference type="Proteomes" id="UP000224006">
    <property type="component" value="Chromosome III"/>
</dbReference>
<dbReference type="EMBL" id="NWUJ01000003">
    <property type="protein sequence ID" value="PFH36581.1"/>
    <property type="molecule type" value="Genomic_DNA"/>
</dbReference>
<feature type="region of interest" description="Disordered" evidence="5">
    <location>
        <begin position="1042"/>
        <end position="1076"/>
    </location>
</feature>
<evidence type="ECO:0000256" key="6">
    <source>
        <dbReference type="SAM" id="Phobius"/>
    </source>
</evidence>
<feature type="region of interest" description="Disordered" evidence="5">
    <location>
        <begin position="49"/>
        <end position="79"/>
    </location>
</feature>
<feature type="region of interest" description="Disordered" evidence="5">
    <location>
        <begin position="1215"/>
        <end position="1238"/>
    </location>
</feature>
<feature type="transmembrane region" description="Helical" evidence="6">
    <location>
        <begin position="766"/>
        <end position="785"/>
    </location>
</feature>
<dbReference type="RefSeq" id="XP_029220590.1">
    <property type="nucleotide sequence ID" value="XM_029363224.1"/>
</dbReference>
<comment type="subcellular location">
    <subcellularLocation>
        <location evidence="1">Membrane</location>
        <topology evidence="1">Multi-pass membrane protein</topology>
    </subcellularLocation>
</comment>
<dbReference type="Pfam" id="PF03619">
    <property type="entry name" value="Solute_trans_a"/>
    <property type="match status" value="3"/>
</dbReference>
<feature type="compositionally biased region" description="Polar residues" evidence="5">
    <location>
        <begin position="742"/>
        <end position="751"/>
    </location>
</feature>
<feature type="compositionally biased region" description="Acidic residues" evidence="5">
    <location>
        <begin position="1678"/>
        <end position="1692"/>
    </location>
</feature>
<evidence type="ECO:0000256" key="1">
    <source>
        <dbReference type="ARBA" id="ARBA00004141"/>
    </source>
</evidence>
<organism evidence="7 8">
    <name type="scientific">Besnoitia besnoiti</name>
    <name type="common">Apicomplexan protozoan</name>
    <dbReference type="NCBI Taxonomy" id="94643"/>
    <lineage>
        <taxon>Eukaryota</taxon>
        <taxon>Sar</taxon>
        <taxon>Alveolata</taxon>
        <taxon>Apicomplexa</taxon>
        <taxon>Conoidasida</taxon>
        <taxon>Coccidia</taxon>
        <taxon>Eucoccidiorida</taxon>
        <taxon>Eimeriorina</taxon>
        <taxon>Sarcocystidae</taxon>
        <taxon>Besnoitia</taxon>
    </lineage>
</organism>
<name>A0A2A9MJZ7_BESBE</name>
<keyword evidence="8" id="KW-1185">Reference proteome</keyword>
<evidence type="ECO:0008006" key="9">
    <source>
        <dbReference type="Google" id="ProtNLM"/>
    </source>
</evidence>
<evidence type="ECO:0000256" key="4">
    <source>
        <dbReference type="ARBA" id="ARBA00023136"/>
    </source>
</evidence>
<gene>
    <name evidence="7" type="ORF">BESB_047730</name>
</gene>
<feature type="transmembrane region" description="Helical" evidence="6">
    <location>
        <begin position="496"/>
        <end position="519"/>
    </location>
</feature>
<dbReference type="InterPro" id="IPR005178">
    <property type="entry name" value="Ostalpha/TMEM184C"/>
</dbReference>
<feature type="region of interest" description="Disordered" evidence="5">
    <location>
        <begin position="110"/>
        <end position="140"/>
    </location>
</feature>
<feature type="compositionally biased region" description="Low complexity" evidence="5">
    <location>
        <begin position="61"/>
        <end position="72"/>
    </location>
</feature>
<reference evidence="7 8" key="1">
    <citation type="submission" date="2017-09" db="EMBL/GenBank/DDBJ databases">
        <title>Genome sequencing of Besnoitia besnoiti strain Bb-Ger1.</title>
        <authorList>
            <person name="Schares G."/>
            <person name="Venepally P."/>
            <person name="Lorenzi H.A."/>
        </authorList>
    </citation>
    <scope>NUCLEOTIDE SEQUENCE [LARGE SCALE GENOMIC DNA]</scope>
    <source>
        <strain evidence="7 8">Bb-Ger1</strain>
    </source>
</reference>
<feature type="compositionally biased region" description="Polar residues" evidence="5">
    <location>
        <begin position="1215"/>
        <end position="1236"/>
    </location>
</feature>
<proteinExistence type="predicted"/>
<keyword evidence="2 6" id="KW-0812">Transmembrane</keyword>
<feature type="compositionally biased region" description="Basic and acidic residues" evidence="5">
    <location>
        <begin position="1749"/>
        <end position="1775"/>
    </location>
</feature>
<accession>A0A2A9MJZ7</accession>
<sequence length="1970" mass="209980">MRAPPLFHSYSTYCIASQAPLLSGYGNSEEKAERRQRQLLFSACALTQAVQTPRSDDSSPRDSTLSSSPPDDVTVVLDSGDASGSPLTFTYSHAEPFAFPSASRSPSPLCCANAASTGKSQSPTRSPQSELSRSPSFASSPCQSVACGNTDEESFFQSLRSSCLFESGDPPSYRVKTEPGVVSAQRGRERLATRSRPPRLANSTLPFWSSGQSQEAGCMCGPSSVSSQDEVPCSSAASCARCSSGCRYNGEASEAQLCSADGGEHTCVPRSGFSSARVPFSPCSDVRLFASSRTSTGFFTLPSLIQPPESRRRRRRAAFLSLLAFLFCVFLFFGVLLPMSRASQLGNMLMADHIKATGSKRSLGTVPAGLTEETPTSLLPLPECSTKRRGDSSDAPTGLDGGEGPWLAKILHFVETIFSSNSASLSSTVPAEWQPTLLSLIVHSSALLRSAFPVLSSLPAVFLFLLLVSVCCCLLCIAISFTLVCKHLMNYYEPSLQRYVCRICLVSPTFAIASLIYFAHTLSSAAPPSDSRSSLSSYTVGASASPAAVATSVTPASRLAPQSEASSQGLEEYLDDSSSLGDSARVPDAGLFATTAASEARVEEIFIDFLRDLGQAGALYSFLVLMINCCGNDRCISMTLACNPKLVNAVPPLNFFIPSFHPKPHILRYLKVGVMQFVLVVPLVGVISLLQAIYDSDSMPLLAHSTSALQEAPLVASSLMDSGGTTPGDKTFSDDVGDHSPPSVNVSPQASPSADFPALRIDSRDIGALLSFFPVFLSLPTVLMYRASDWFLFRGMAAATSLVLLGSVFICMLSLLQFYLCTESLIRPYKPLQKFLSIKVLVFFQVWQRLAIRTLLGVGVIQGNTVFEAEQMADLYHNILMSVWMVFISISHVLCFPVSDHLPEVVGGARGACFVEPPSASFCQGLLEVLLAVDVLQDAREIALLPHRSLDRACSILHEQCLKADSEFHHLLSLDGRSELDRLLSSSCLRTHSQATVAFEAQVAPDDRSPASATTLLPWIRRATASAPSGLFRGLFGSMETGSDARADTHDARDSQERSRRKDDERSRHKFSVRSRSDSDVVVPTLKALSGSSDRRRIPLLSSASASELRLPSDFCPTGLAGEAKPREVEHRFLPLREELDDGRTSQPELVCPPAPTSSPVAGISSPEVYLPPLSRCLTSLSQTLSSSGEGVSAGTVRESLPACAHFLLSPRNASSAHSGSVASPQAHSSARSESQFGGGDPFAHANLFSPSSRGASFALAAGPSSHHGAASLRGPAPLPPYASPLASVAASIAVSGRYPRSATGRAAVAARFLLASSPTSPFHRCPAAALAVALGAQLPVPAFGFEEIPEATTRGSSRDTLVSRTLSHPPPGVHQGFAVSLPAHAPRTTFAVDERDLAVVEAEARHAGSTVCAHRLSHTYDHLPDLPEQKMAELDAAVGHEEAPSAGGGRGPLALGANDTEAKGARGGERASENSRDEGESWNGSFRHRSLASALTTAGVDCSASPSSCLLEGERQSPLACLKDEGGLRSPDGASARARPGRHFAAEAGEREALPAASRDAQVSRGPEPPIGCCEANTRRLKSWISQPEPPADVHLFLASAAYERRHEQTETRGASEGNCRRPRKGARDLGDLQRAPLPTKGQRRRLGFGGGGPESGAALRGLRRRSLPSASVKGEEDAETELWTEAAEEDAYPRLLQPGVLQQAEENEEDGVRWRAPAPAAETAACKKESPGDFPWLSEDCACEGRNAPRADTESRNPRRKQPDQPFGDRGDGGPEASPCSPQSLGGDGSEEERPGESAGASAQAHSRSACLLQVETETGARRFTGAPELSAQDEHDAGNFTDSAGQGAPPAYPTRMATEEAPEAERHGSSCGEGEQGCNLTTSELACGLRVASESAQERSCREAEGDGEETPPFERMDEERETEEIWPEDESVRIVQSPLRLGWSCEVVEEEDEEDASSFYSRNQMF</sequence>
<feature type="region of interest" description="Disordered" evidence="5">
    <location>
        <begin position="1441"/>
        <end position="1486"/>
    </location>
</feature>
<feature type="transmembrane region" description="Helical" evidence="6">
    <location>
        <begin position="317"/>
        <end position="339"/>
    </location>
</feature>
<feature type="compositionally biased region" description="Low complexity" evidence="5">
    <location>
        <begin position="370"/>
        <end position="383"/>
    </location>
</feature>
<dbReference type="GeneID" id="40309703"/>
<dbReference type="SMART" id="SM01417">
    <property type="entry name" value="Solute_trans_a"/>
    <property type="match status" value="1"/>
</dbReference>
<dbReference type="OrthoDB" id="5348404at2759"/>
<keyword evidence="4 6" id="KW-0472">Membrane</keyword>
<feature type="region of interest" description="Disordered" evidence="5">
    <location>
        <begin position="1606"/>
        <end position="1878"/>
    </location>
</feature>
<dbReference type="GO" id="GO:0016020">
    <property type="term" value="C:membrane"/>
    <property type="evidence" value="ECO:0007669"/>
    <property type="project" value="UniProtKB-SubCell"/>
</dbReference>
<evidence type="ECO:0000256" key="3">
    <source>
        <dbReference type="ARBA" id="ARBA00022989"/>
    </source>
</evidence>
<keyword evidence="3 6" id="KW-1133">Transmembrane helix</keyword>
<feature type="compositionally biased region" description="Polar residues" evidence="5">
    <location>
        <begin position="114"/>
        <end position="140"/>
    </location>
</feature>
<evidence type="ECO:0000313" key="8">
    <source>
        <dbReference type="Proteomes" id="UP000224006"/>
    </source>
</evidence>
<protein>
    <recommendedName>
        <fullName evidence="9">Transmembrane protein</fullName>
    </recommendedName>
</protein>
<dbReference type="STRING" id="94643.A0A2A9MJZ7"/>
<feature type="compositionally biased region" description="Basic and acidic residues" evidence="5">
    <location>
        <begin position="1043"/>
        <end position="1067"/>
    </location>
</feature>
<feature type="transmembrane region" description="Helical" evidence="6">
    <location>
        <begin position="797"/>
        <end position="820"/>
    </location>
</feature>
<feature type="compositionally biased region" description="Basic and acidic residues" evidence="5">
    <location>
        <begin position="1899"/>
        <end position="1908"/>
    </location>
</feature>
<feature type="region of interest" description="Disordered" evidence="5">
    <location>
        <begin position="1897"/>
        <end position="1930"/>
    </location>
</feature>
<feature type="region of interest" description="Disordered" evidence="5">
    <location>
        <begin position="730"/>
        <end position="751"/>
    </location>
</feature>
<feature type="transmembrane region" description="Helical" evidence="6">
    <location>
        <begin position="462"/>
        <end position="484"/>
    </location>
</feature>
<evidence type="ECO:0000256" key="2">
    <source>
        <dbReference type="ARBA" id="ARBA00022692"/>
    </source>
</evidence>
<feature type="compositionally biased region" description="Basic and acidic residues" evidence="5">
    <location>
        <begin position="1461"/>
        <end position="1480"/>
    </location>
</feature>
<evidence type="ECO:0000313" key="7">
    <source>
        <dbReference type="EMBL" id="PFH36581.1"/>
    </source>
</evidence>
<dbReference type="KEGG" id="bbes:BESB_047730"/>
<feature type="transmembrane region" description="Helical" evidence="6">
    <location>
        <begin position="672"/>
        <end position="694"/>
    </location>
</feature>
<feature type="region of interest" description="Disordered" evidence="5">
    <location>
        <begin position="174"/>
        <end position="193"/>
    </location>
</feature>
<comment type="caution">
    <text evidence="7">The sequence shown here is derived from an EMBL/GenBank/DDBJ whole genome shotgun (WGS) entry which is preliminary data.</text>
</comment>
<dbReference type="PANTHER" id="PTHR23423">
    <property type="entry name" value="ORGANIC SOLUTE TRANSPORTER-RELATED"/>
    <property type="match status" value="1"/>
</dbReference>
<feature type="region of interest" description="Disordered" evidence="5">
    <location>
        <begin position="1547"/>
        <end position="1573"/>
    </location>
</feature>
<feature type="region of interest" description="Disordered" evidence="5">
    <location>
        <begin position="364"/>
        <end position="399"/>
    </location>
</feature>